<evidence type="ECO:0008006" key="4">
    <source>
        <dbReference type="Google" id="ProtNLM"/>
    </source>
</evidence>
<dbReference type="EMBL" id="VITK01000006">
    <property type="protein sequence ID" value="TWA97085.1"/>
    <property type="molecule type" value="Genomic_DNA"/>
</dbReference>
<gene>
    <name evidence="2" type="ORF">FBZ96_106136</name>
</gene>
<name>A0A560DIZ2_9BRAD</name>
<dbReference type="RefSeq" id="WP_145665755.1">
    <property type="nucleotide sequence ID" value="NZ_VITK01000006.1"/>
</dbReference>
<dbReference type="AlphaFoldDB" id="A0A560DIZ2"/>
<evidence type="ECO:0000313" key="3">
    <source>
        <dbReference type="Proteomes" id="UP000319949"/>
    </source>
</evidence>
<sequence length="116" mass="12462">MKLKTMLAAALCSIAAAANAAPRGTSIADAAQLHQEYTDVVIASEQCPGVTLDFKKWDGEVRKLGGPGVLKAFDVSEQGGAWRDKRYDEFKANPAKQCADAFETYGPKGMGLLQRK</sequence>
<keyword evidence="3" id="KW-1185">Reference proteome</keyword>
<feature type="chain" id="PRO_5022141312" description="Acid stress chaperone HdeA" evidence="1">
    <location>
        <begin position="21"/>
        <end position="116"/>
    </location>
</feature>
<organism evidence="2 3">
    <name type="scientific">Bradyrhizobium stylosanthis</name>
    <dbReference type="NCBI Taxonomy" id="1803665"/>
    <lineage>
        <taxon>Bacteria</taxon>
        <taxon>Pseudomonadati</taxon>
        <taxon>Pseudomonadota</taxon>
        <taxon>Alphaproteobacteria</taxon>
        <taxon>Hyphomicrobiales</taxon>
        <taxon>Nitrobacteraceae</taxon>
        <taxon>Bradyrhizobium</taxon>
    </lineage>
</organism>
<comment type="caution">
    <text evidence="2">The sequence shown here is derived from an EMBL/GenBank/DDBJ whole genome shotgun (WGS) entry which is preliminary data.</text>
</comment>
<feature type="signal peptide" evidence="1">
    <location>
        <begin position="1"/>
        <end position="20"/>
    </location>
</feature>
<proteinExistence type="predicted"/>
<evidence type="ECO:0000313" key="2">
    <source>
        <dbReference type="EMBL" id="TWA97085.1"/>
    </source>
</evidence>
<reference evidence="2 3" key="1">
    <citation type="submission" date="2019-06" db="EMBL/GenBank/DDBJ databases">
        <title>Genomic Encyclopedia of Type Strains, Phase IV (KMG-V): Genome sequencing to study the core and pangenomes of soil and plant-associated prokaryotes.</title>
        <authorList>
            <person name="Whitman W."/>
        </authorList>
    </citation>
    <scope>NUCLEOTIDE SEQUENCE [LARGE SCALE GENOMIC DNA]</scope>
    <source>
        <strain evidence="2 3">BR 510</strain>
    </source>
</reference>
<keyword evidence="1" id="KW-0732">Signal</keyword>
<dbReference type="Proteomes" id="UP000319949">
    <property type="component" value="Unassembled WGS sequence"/>
</dbReference>
<accession>A0A560DIZ2</accession>
<evidence type="ECO:0000256" key="1">
    <source>
        <dbReference type="SAM" id="SignalP"/>
    </source>
</evidence>
<protein>
    <recommendedName>
        <fullName evidence="4">Acid stress chaperone HdeA</fullName>
    </recommendedName>
</protein>